<evidence type="ECO:0000256" key="5">
    <source>
        <dbReference type="ARBA" id="ARBA00022801"/>
    </source>
</evidence>
<evidence type="ECO:0000256" key="2">
    <source>
        <dbReference type="ARBA" id="ARBA00012759"/>
    </source>
</evidence>
<feature type="domain" description="DUF3638" evidence="8">
    <location>
        <begin position="2065"/>
        <end position="2288"/>
    </location>
</feature>
<evidence type="ECO:0000256" key="7">
    <source>
        <dbReference type="SAM" id="MobiDB-lite"/>
    </source>
</evidence>
<dbReference type="InterPro" id="IPR051346">
    <property type="entry name" value="OTU_Deubiquitinase"/>
</dbReference>
<dbReference type="InterPro" id="IPR022099">
    <property type="entry name" value="DUF3638"/>
</dbReference>
<feature type="domain" description="DUF3645" evidence="9">
    <location>
        <begin position="2407"/>
        <end position="2439"/>
    </location>
</feature>
<evidence type="ECO:0000256" key="4">
    <source>
        <dbReference type="ARBA" id="ARBA00022786"/>
    </source>
</evidence>
<organism evidence="11 12">
    <name type="scientific">Colletotrichum lupini</name>
    <dbReference type="NCBI Taxonomy" id="145971"/>
    <lineage>
        <taxon>Eukaryota</taxon>
        <taxon>Fungi</taxon>
        <taxon>Dikarya</taxon>
        <taxon>Ascomycota</taxon>
        <taxon>Pezizomycotina</taxon>
        <taxon>Sordariomycetes</taxon>
        <taxon>Hypocreomycetidae</taxon>
        <taxon>Glomerellales</taxon>
        <taxon>Glomerellaceae</taxon>
        <taxon>Colletotrichum</taxon>
        <taxon>Colletotrichum acutatum species complex</taxon>
    </lineage>
</organism>
<dbReference type="EC" id="3.4.19.12" evidence="2"/>
<evidence type="ECO:0000256" key="1">
    <source>
        <dbReference type="ARBA" id="ARBA00000707"/>
    </source>
</evidence>
<dbReference type="GO" id="GO:0006508">
    <property type="term" value="P:proteolysis"/>
    <property type="evidence" value="ECO:0007669"/>
    <property type="project" value="UniProtKB-KW"/>
</dbReference>
<dbReference type="RefSeq" id="XP_049137370.1">
    <property type="nucleotide sequence ID" value="XM_049296146.1"/>
</dbReference>
<dbReference type="Pfam" id="PF12359">
    <property type="entry name" value="DUF3645"/>
    <property type="match status" value="1"/>
</dbReference>
<evidence type="ECO:0000256" key="6">
    <source>
        <dbReference type="ARBA" id="ARBA00022807"/>
    </source>
</evidence>
<dbReference type="PANTHER" id="PTHR13367">
    <property type="entry name" value="UBIQUITIN THIOESTERASE"/>
    <property type="match status" value="1"/>
</dbReference>
<dbReference type="Pfam" id="PF12340">
    <property type="entry name" value="DUF3638"/>
    <property type="match status" value="1"/>
</dbReference>
<dbReference type="SUPFAM" id="SSF52540">
    <property type="entry name" value="P-loop containing nucleoside triphosphate hydrolases"/>
    <property type="match status" value="1"/>
</dbReference>
<evidence type="ECO:0000313" key="11">
    <source>
        <dbReference type="EMBL" id="UQC75725.1"/>
    </source>
</evidence>
<feature type="compositionally biased region" description="Acidic residues" evidence="7">
    <location>
        <begin position="3227"/>
        <end position="3253"/>
    </location>
</feature>
<dbReference type="InterPro" id="IPR022105">
    <property type="entry name" value="DUF3645"/>
</dbReference>
<name>A0A9Q8WAS0_9PEZI</name>
<feature type="domain" description="DUF6606" evidence="10">
    <location>
        <begin position="16"/>
        <end position="293"/>
    </location>
</feature>
<protein>
    <recommendedName>
        <fullName evidence="2">ubiquitinyl hydrolase 1</fullName>
        <ecNumber evidence="2">3.4.19.12</ecNumber>
    </recommendedName>
</protein>
<dbReference type="InterPro" id="IPR046541">
    <property type="entry name" value="DUF6606"/>
</dbReference>
<dbReference type="EMBL" id="CP019472">
    <property type="protein sequence ID" value="UQC75725.1"/>
    <property type="molecule type" value="Genomic_DNA"/>
</dbReference>
<keyword evidence="6" id="KW-0788">Thiol protease</keyword>
<comment type="catalytic activity">
    <reaction evidence="1">
        <text>Thiol-dependent hydrolysis of ester, thioester, amide, peptide and isopeptide bonds formed by the C-terminal Gly of ubiquitin (a 76-residue protein attached to proteins as an intracellular targeting signal).</text>
        <dbReference type="EC" id="3.4.19.12"/>
    </reaction>
</comment>
<evidence type="ECO:0000259" key="9">
    <source>
        <dbReference type="Pfam" id="PF12359"/>
    </source>
</evidence>
<reference evidence="11" key="1">
    <citation type="journal article" date="2021" name="Mol. Plant Microbe Interact.">
        <title>Complete Genome Sequence of the Plant-Pathogenic Fungus Colletotrichum lupini.</title>
        <authorList>
            <person name="Baroncelli R."/>
            <person name="Pensec F."/>
            <person name="Da Lio D."/>
            <person name="Boufleur T."/>
            <person name="Vicente I."/>
            <person name="Sarrocco S."/>
            <person name="Picot A."/>
            <person name="Baraldi E."/>
            <person name="Sukno S."/>
            <person name="Thon M."/>
            <person name="Le Floch G."/>
        </authorList>
    </citation>
    <scope>NUCLEOTIDE SEQUENCE</scope>
    <source>
        <strain evidence="11">IMI 504893</strain>
    </source>
</reference>
<keyword evidence="3" id="KW-0645">Protease</keyword>
<evidence type="ECO:0000313" key="12">
    <source>
        <dbReference type="Proteomes" id="UP000830671"/>
    </source>
</evidence>
<feature type="region of interest" description="Disordered" evidence="7">
    <location>
        <begin position="3202"/>
        <end position="3253"/>
    </location>
</feature>
<dbReference type="PANTHER" id="PTHR13367:SF32">
    <property type="entry name" value="DUF6606 DOMAIN-CONTAINING PROTEIN"/>
    <property type="match status" value="1"/>
</dbReference>
<evidence type="ECO:0000259" key="8">
    <source>
        <dbReference type="Pfam" id="PF12340"/>
    </source>
</evidence>
<dbReference type="KEGG" id="clup:CLUP02_17233"/>
<proteinExistence type="predicted"/>
<dbReference type="GeneID" id="73351156"/>
<evidence type="ECO:0000259" key="10">
    <source>
        <dbReference type="Pfam" id="PF20255"/>
    </source>
</evidence>
<dbReference type="GO" id="GO:0004843">
    <property type="term" value="F:cysteine-type deubiquitinase activity"/>
    <property type="evidence" value="ECO:0007669"/>
    <property type="project" value="UniProtKB-EC"/>
</dbReference>
<gene>
    <name evidence="11" type="ORF">CLUP02_17233</name>
</gene>
<feature type="compositionally biased region" description="Polar residues" evidence="7">
    <location>
        <begin position="2549"/>
        <end position="2573"/>
    </location>
</feature>
<accession>A0A9Q8WAS0</accession>
<dbReference type="Proteomes" id="UP000830671">
    <property type="component" value="Chromosome 10"/>
</dbReference>
<keyword evidence="4" id="KW-0833">Ubl conjugation pathway</keyword>
<keyword evidence="5" id="KW-0378">Hydrolase</keyword>
<dbReference type="InterPro" id="IPR027417">
    <property type="entry name" value="P-loop_NTPase"/>
</dbReference>
<dbReference type="Pfam" id="PF20255">
    <property type="entry name" value="DUF6606"/>
    <property type="match status" value="1"/>
</dbReference>
<feature type="region of interest" description="Disordered" evidence="7">
    <location>
        <begin position="2548"/>
        <end position="2573"/>
    </location>
</feature>
<keyword evidence="12" id="KW-1185">Reference proteome</keyword>
<evidence type="ECO:0000256" key="3">
    <source>
        <dbReference type="ARBA" id="ARBA00022670"/>
    </source>
</evidence>
<sequence>MDPLLVESPAAVHGALFSHLAMPAKLPQQRDPEKQIQLIESELVQRLAAAAKIMSELPGNADQCRDVWHSVGKTLGACQHLNAAGRIDKAILLRELHDLGPSGCIVLHIEKQNAGLIIRRAQDPIFNDSVVFEAFEASAKNEQVLATEGALLWDFPGIAVAIPFTTFADQHFQSSLATFIEQASLETVKDFAAHAFKAGTSVFEYRNTGDPSIITSLLMAILEENGRRVAPVLLRKRVRDDICWDHAKRPWRRLPYYLILRVCIERFLCVSLSPEQGRLEYKFFMCVLLSTFLDATITFQASAENVHFLKKKICRRLVKVDLDRSRSQDRVAVSRYDFLFNRLNPTFTATIDKCSYFLHRAITQTRKSLTKQIPTLPRKAPFVDMQLGLRASYEYIKKVILSNKAPRRRRRYREIPGEGPVEAPRDHLSHYAQRYHKLINTETELLASTKDSCTQISQQIFDYIHTAAPLYEGNAKQKSQMLLTVMELWIKMDSIACASFPLLTDFHPMFYPQMLDVLLLPQLGDMRRLGMLQDLLSARVKKASASRRNIFEDPSPGCFAERYYKESSEGSVLKDLHGAIIELASNMRDQKQREWKKKSKEYDELISRIDISACTYIFDEHNPQGRGYHDRNCSRCSMMEKAQSMRINIFEDPLPSDPVVARAVIFELVCPKEFAAYRDTTWWLLRHLATHFDDQGILPRCLLRDYLQLKSFWRPSQHKLGLASTTKPFHVTHYTSMPFPVEWEGGRDGVCRPNALKLGYFDESTSTWPGRVRFRPLFDHQVALTLPKSSPWSTLLETKAYSLSGPGPSSYEVVASQSSCPPGINNHEYLAMQTLMAGESQRWIVLLTELASTNLNFSSEVTMLLVTHLALQSGPQDNSGDFLRATHTIFRDESFCKRLLEQIQTRLETVQANWRETYQMDILITLLLRTFALTTTSPDQKGFSNIIRAREICLRWVEMLRFETFRARDAETARRCQQYALWAAVLCKRTYVIHANQVANLDSLSLRTYIECCITVQDNLVVDVGALPQVLQHAVVSDMKLSYRLSPMVRKSIASAPDMFRIAIMTVWPEADGHSRTISSLQLESEWVICEIQGHDGWEERMQTVQYNICTGLLLVDNRPLGKLPKPPEHTEVLTELFGEQALLTRPSDMPGMDYTLTVKHHGYRIDIGYDGSSIVIRATKGQQYLQLIQRSKFKSRDAWDLPGPLLNDCVHWLDLRSGKVLITPNADKWNIGHHNWILDVQDRSCTNKSSRLVDTYSSLFGRIADIFGGFEERMNLLVFQPHSGHLSVEIRRLQLLFYVNTCRLLQSPQLGSEIDSDQDAGTWYGLESKLVLRNPRDIQQRSILTPIGAVEAKQNNNNMVVRVPPSGDYGKFVINRHLGRIESAPEPMLLYMKAQLHAYTSSSFPDPLTERTGTEEALQWLRSGICQPWSPLHSGPIKVLLKIAQLTPQHEYYPTDLKVMKTDRWDVSLTEGVQHEMFRPIVEQIFSISAELQSFALVDVNFGVLPPAGDLHLHTRARLRRQIYERSFDNSTDITKAVDCKYQSRDVPASSNQRHLQVLEIVNFLRTWPHKAMTTRCLAQQLSQHNLIGGFQELCEKNSLNDRLGIDIAANWGSLVKSCREQENPFVLMFMLAPISYGSKADLSLIKTLAAFAVYEELKAVELPVWVEYRDFQSNHAPQLDNLIEAIGPFKTPAPKNDADELKSFASAKQLRRMRDETAAWDLKANDDCRFLAKYLLEQWPCIEPGVADISKPLQVDIEAALSVVRVGWKHLYQNKDLCAHLNTVQSILDQHQSETNYEASCFIASEESFGDRLRGGEIPSLRSDLLRKTVPSPHNGGKTNFRDDIKVKIVNPRAGRLVEPSRHPGHIRQPIKLPPSATRSLGTNVLAPSWMSAKTTLLPSTGAIAELKKIVSNLSNSKSLVRQKYAEDLEKSLDAFVSRHASKHTRDDMPPDFVSREVSLSLLSTQRRYKAIALALEKPDENLSAESVHWLKAGQLWPAITTVTLLEQLRSTATPVQFGNSVFQTLLDFGISITNAQRDLRINHAIMRGDAGRYADEMANKGHSNWQPSEHPDWLLLEIEANLMIRPDQVDVALATISPASGCNSVLQMNMGQGKTSCIIPMVAAALADTKTLVRVVVPKALLLQTAQLLEARLGGLLNRQVRHIPFSRRTPTQENLIRAYHKVHRTIMKQAGVMVCQPEHNLSFMLSGLQRMVDNRMPEAGPMINVQSWLRTRCRDILDESDYTLAVRTQLIYPSGSQMTVDGHPHRWQVAQDLLRLVDRHLYALAHQFPNSIEVIRRSGGGFPLLFFLRTDVEEALVKLLTSDVLRGDAGILQLQNLDAVDRLAVREFLLNERPRDGTLQRIRHLCPDRPSVKQTVYLLRGILVNRILMMTLKKRWNVQYGLHPLRDPIAVPYHAKGVPSEQSEWGHPDVAILFTCLAFYYDGISVAQLTQSLEHLLKCDDPTSEYDKWARSSARFPEHLKAWNSINVDDGQQLGEIWIALRYNIAAIDYFMNNFVFPQHAQQFRVKLQSNGWDIPLFSVHDTDQSTQAEQAGQRQPTSSSAMTTGFSGTNDNRTMLPLTITQDDLPGLSHTNAEVLTYLLHDRSRECHRVVGPRGARASEPDLLRELHRRGIRILIDAGAQILEMDNETLAKQWLTIDEKAAAALFFDQSNMPWIIQRSGRKTPLLASPYADDLGECLVYLDEAHTRGTDLKFPPSARGALTLGLNQSKDHTVQGEQLIQDYFNATSLPNIGLTRPFTAAMRLRQLGTTQSVTFFAPPEVYQSIVDLHCKPHGATVNSSDVIFWLLDNTCDGIEQLQPLYYSQGMDFCRRMQAAIDNPDFVKDKHQRENYLVTIKQDEQHSLQKLYEPKRKIKGTGEFQAGSDAKIRAFVKELNKRRKAFQDTGRAVHASALQEVEQEREVAFEVETVRQVKKPRVLRHAGRIPAGAHTFVPAIKSLSKTAIGKKFKVSDRPSRSNLYVTTEFERTVKLNFDLTSDNFLRNVNWILWSRKTEVALIVIPEEAEILLSILKDPAFHCATNLITYAAPVTRKMLHFSDLNFFSVPSLPLGWKAPDWLKIELGIYGGRLYFEWAEYDQLCEFLGIDQSLPLLEYLDQEGSDSDSADTQSGEKNKVYVSPNGLTARPLSFVQEWLAARRRGQDFMSTPMGFIAQGKTLQEDHPFFRQVVIENRDKLFAPIQSKGDDEEDNGDHHVDLFAVDGMGANEEDDSDAHEDEIEYNDSEIGSEVEED</sequence>